<evidence type="ECO:0000256" key="1">
    <source>
        <dbReference type="SAM" id="MobiDB-lite"/>
    </source>
</evidence>
<dbReference type="AlphaFoldDB" id="A0A819AS44"/>
<accession>A0A819AS44</accession>
<name>A0A819AS44_9BILA</name>
<protein>
    <submittedName>
        <fullName evidence="2">Uncharacterized protein</fullName>
    </submittedName>
</protein>
<evidence type="ECO:0000313" key="3">
    <source>
        <dbReference type="Proteomes" id="UP000663874"/>
    </source>
</evidence>
<proteinExistence type="predicted"/>
<feature type="non-terminal residue" evidence="2">
    <location>
        <position position="251"/>
    </location>
</feature>
<sequence>MVLFYGLLAFETANNTIAAASKRTNSILQKENLIENVSSSSTNSWIYTEDLRKRYSNHRCIFVPVYVNEKNSHHNYNTIEKINNENSWIYSKSVCDRLYYSTSKISLPLTTNLSSSSSSSVYYLNNQALIKSNKILIEKNSQKKFSSSKYKSTTNSLSSIFNTTNNLTKYHQTNDLVEENDDDEDIQTENHPASLIKHPFIDSSCPTTTTAEPSNSNKSLVNTTNNNQLTTNKSNTKQTITHNNRFKRWRP</sequence>
<feature type="compositionally biased region" description="Polar residues" evidence="1">
    <location>
        <begin position="206"/>
        <end position="218"/>
    </location>
</feature>
<dbReference type="EMBL" id="CAJOBE010001970">
    <property type="protein sequence ID" value="CAF3789304.1"/>
    <property type="molecule type" value="Genomic_DNA"/>
</dbReference>
<comment type="caution">
    <text evidence="2">The sequence shown here is derived from an EMBL/GenBank/DDBJ whole genome shotgun (WGS) entry which is preliminary data.</text>
</comment>
<gene>
    <name evidence="2" type="ORF">FNK824_LOCUS14344</name>
</gene>
<organism evidence="2 3">
    <name type="scientific">Rotaria sordida</name>
    <dbReference type="NCBI Taxonomy" id="392033"/>
    <lineage>
        <taxon>Eukaryota</taxon>
        <taxon>Metazoa</taxon>
        <taxon>Spiralia</taxon>
        <taxon>Gnathifera</taxon>
        <taxon>Rotifera</taxon>
        <taxon>Eurotatoria</taxon>
        <taxon>Bdelloidea</taxon>
        <taxon>Philodinida</taxon>
        <taxon>Philodinidae</taxon>
        <taxon>Rotaria</taxon>
    </lineage>
</organism>
<feature type="region of interest" description="Disordered" evidence="1">
    <location>
        <begin position="206"/>
        <end position="251"/>
    </location>
</feature>
<feature type="compositionally biased region" description="Low complexity" evidence="1">
    <location>
        <begin position="219"/>
        <end position="239"/>
    </location>
</feature>
<dbReference type="Proteomes" id="UP000663874">
    <property type="component" value="Unassembled WGS sequence"/>
</dbReference>
<reference evidence="2" key="1">
    <citation type="submission" date="2021-02" db="EMBL/GenBank/DDBJ databases">
        <authorList>
            <person name="Nowell W R."/>
        </authorList>
    </citation>
    <scope>NUCLEOTIDE SEQUENCE</scope>
</reference>
<evidence type="ECO:0000313" key="2">
    <source>
        <dbReference type="EMBL" id="CAF3789304.1"/>
    </source>
</evidence>